<evidence type="ECO:0000313" key="4">
    <source>
        <dbReference type="Proteomes" id="UP001325680"/>
    </source>
</evidence>
<feature type="domain" description="Alpha-rhamnosidase-like N-terminal" evidence="2">
    <location>
        <begin position="100"/>
        <end position="301"/>
    </location>
</feature>
<name>A0ABZ0W723_9BACT</name>
<dbReference type="Pfam" id="PF17389">
    <property type="entry name" value="Bac_rhamnosid6H"/>
    <property type="match status" value="1"/>
</dbReference>
<keyword evidence="3" id="KW-0378">Hydrolase</keyword>
<dbReference type="PANTHER" id="PTHR34987">
    <property type="entry name" value="C, PUTATIVE (AFU_ORTHOLOGUE AFUA_3G02880)-RELATED"/>
    <property type="match status" value="1"/>
</dbReference>
<dbReference type="SUPFAM" id="SSF48208">
    <property type="entry name" value="Six-hairpin glycosidases"/>
    <property type="match status" value="1"/>
</dbReference>
<dbReference type="GO" id="GO:0016798">
    <property type="term" value="F:hydrolase activity, acting on glycosyl bonds"/>
    <property type="evidence" value="ECO:0007669"/>
    <property type="project" value="UniProtKB-KW"/>
</dbReference>
<proteinExistence type="predicted"/>
<dbReference type="PANTHER" id="PTHR34987:SF2">
    <property type="entry name" value="B, PUTATIVE (AFU_ORTHOLOGUE AFUA_7G05040)-RELATED"/>
    <property type="match status" value="1"/>
</dbReference>
<dbReference type="EMBL" id="CP139960">
    <property type="protein sequence ID" value="WQD37871.1"/>
    <property type="molecule type" value="Genomic_DNA"/>
</dbReference>
<dbReference type="Proteomes" id="UP001325680">
    <property type="component" value="Chromosome"/>
</dbReference>
<evidence type="ECO:0000259" key="2">
    <source>
        <dbReference type="Pfam" id="PF21209"/>
    </source>
</evidence>
<accession>A0ABZ0W723</accession>
<protein>
    <submittedName>
        <fullName evidence="3">Trehalase family glycosidase</fullName>
    </submittedName>
</protein>
<gene>
    <name evidence="3" type="ORF">U0035_19585</name>
</gene>
<organism evidence="3 4">
    <name type="scientific">Niabella yanshanensis</name>
    <dbReference type="NCBI Taxonomy" id="577386"/>
    <lineage>
        <taxon>Bacteria</taxon>
        <taxon>Pseudomonadati</taxon>
        <taxon>Bacteroidota</taxon>
        <taxon>Chitinophagia</taxon>
        <taxon>Chitinophagales</taxon>
        <taxon>Chitinophagaceae</taxon>
        <taxon>Niabella</taxon>
    </lineage>
</organism>
<keyword evidence="3" id="KW-0326">Glycosidase</keyword>
<evidence type="ECO:0000259" key="1">
    <source>
        <dbReference type="Pfam" id="PF17389"/>
    </source>
</evidence>
<dbReference type="Gene3D" id="1.50.10.10">
    <property type="match status" value="1"/>
</dbReference>
<dbReference type="InterPro" id="IPR035396">
    <property type="entry name" value="Bac_rhamnosid6H"/>
</dbReference>
<dbReference type="Pfam" id="PF21209">
    <property type="entry name" value="Bac_rhamnosid-like_N"/>
    <property type="match status" value="1"/>
</dbReference>
<dbReference type="RefSeq" id="WP_211316414.1">
    <property type="nucleotide sequence ID" value="NZ_CP139960.1"/>
</dbReference>
<dbReference type="Gene3D" id="2.60.420.10">
    <property type="entry name" value="Maltose phosphorylase, domain 3"/>
    <property type="match status" value="1"/>
</dbReference>
<dbReference type="Gene3D" id="2.60.120.260">
    <property type="entry name" value="Galactose-binding domain-like"/>
    <property type="match status" value="2"/>
</dbReference>
<keyword evidence="4" id="KW-1185">Reference proteome</keyword>
<sequence>MIQPFHLLPGMTYFSKIALILIAFGISLGVTAQEKAFSPLLDPAVMRINETDKTNGGLFLWYPGQLSAHLQQRRLKESQERCVNVGYPGKFYAPVFRTVFRKDVNVQASATISWVSTGAVKLVVNGKEYPAPNQTARLPKGKLSLAFEVVATDDLPAVKIFFDGQPQTTGWQASLDGTSWNLAETSPVFGSVKNSPLQDPELLLDIKPVSVLPLRNAEVINDRIIIRKNGYVLIDFFHLEMGSVSFKVKGTGRITAYAGESTEETLNEDTTVFEQRAIPAYSLSGENQTISLPERAVRYIKIFSDAHCELSDVNFTAKVWPVDFQMSFRCDDERINKIWDASVASLHTSTHGFYLDGIKRDYLPWSMDAVLSTFGGDYVFCDQQVSLNSLSVALLPFNPQKTDLGIPDYPLHALIGFDQHFKRYGNFQTILSYRDRIEQLLDFYETIQDERGFISANVGVSWGFVPGWATKRGPDRKGTPAYAQMMLYRNYKIGAGFARQWGDSKKARHYNERAESLKQNIVRHFWDEEQGLFFNGYTAKGELDKGISHHAQYWAILAGLFPENRYDHLFTILPQIAYYKGYVSYEKGYEFMAYAKARKVTEMWDFLFDVFGDWLEQGHSRFPENFSYKKTKKEQLVFYNRPYGLSLCHGANGVPGIVGVLNGIIGFSQSETDPSHYIINPDLMHLATVKAVFPVKEGKIKIEFRKNQKTRIEIPSGCKVTFRYGGKLNSLTKPGSYQL</sequence>
<evidence type="ECO:0000313" key="3">
    <source>
        <dbReference type="EMBL" id="WQD37871.1"/>
    </source>
</evidence>
<reference evidence="3 4" key="1">
    <citation type="submission" date="2023-12" db="EMBL/GenBank/DDBJ databases">
        <title>Genome sequencing and assembly of bacterial species from a model synthetic community.</title>
        <authorList>
            <person name="Hogle S.L."/>
        </authorList>
    </citation>
    <scope>NUCLEOTIDE SEQUENCE [LARGE SCALE GENOMIC DNA]</scope>
    <source>
        <strain evidence="3 4">HAMBI_3031</strain>
    </source>
</reference>
<dbReference type="InterPro" id="IPR012341">
    <property type="entry name" value="6hp_glycosidase-like_sf"/>
</dbReference>
<dbReference type="InterPro" id="IPR008928">
    <property type="entry name" value="6-hairpin_glycosidase_sf"/>
</dbReference>
<feature type="domain" description="Alpha-L-rhamnosidase six-hairpin glycosidase" evidence="1">
    <location>
        <begin position="327"/>
        <end position="566"/>
    </location>
</feature>
<dbReference type="InterPro" id="IPR048932">
    <property type="entry name" value="Rhamnosid-like_N_bacteroidetes"/>
</dbReference>